<dbReference type="Proteomes" id="UP000789831">
    <property type="component" value="Unassembled WGS sequence"/>
</dbReference>
<dbReference type="InterPro" id="IPR011009">
    <property type="entry name" value="Kinase-like_dom_sf"/>
</dbReference>
<dbReference type="InterPro" id="IPR017441">
    <property type="entry name" value="Protein_kinase_ATP_BS"/>
</dbReference>
<sequence length="858" mass="96071">YELIKEVGNGSFGVVLQAQHKSTGQLVAVKKMKKKISSWEKACELREFKSNKNNTAKIDNKDDDDNIEYIVKIGDFGLAREIKSRPPYTDYVSTRWYRAPEVLLRSTSYSAPIDLWAIGAIMAELYTLKPLFPGQSEIDQMFKICALLGNPSSTCIDDVSGQIDTVGGGEWKEGLKLAKSVGFVFPSTPPQPLSKRFPLTTSESLLQMINNLLRYNPRNRLTALDALKHPYFAEANLVVDSLCLEEKSMITATKVIEKKRKNDFSALRKLAQGVTPVPYDKKNTRYSWSKAEELQKQEKIEQQIEPITIDRTKSNNKNWITLPPLNIDAANDIRQNEFVLPTIKAVSPFGSEQQPIIGGNNRFTSSADGIAHEQRPRDGKLSLSVNDDDLGCFHASRSAPPLSRMYLPETLLPIKNFTSEIEHLIDMINNPNRTTNTNVAVMPTQKFELKMGHKRSRSNTTGDIDQMVKEIDEINNNGVVSESSNSNQLSLNTTKTVDLKSYQLPDDVMNFFGPSDDSREIIRKSSWSSKDFMKVHRRYSSTSATSSVVQEESFYSLDLPYQDKSKSSSSSSTTTPYATRYYGQHMKTWHQMCQDENSRVTAFDANLGIVNDDISYETTPTILEHHQSESSPNSMSNTTYGFFSNLKAAVRSHAYSPTKHHNLQNINNSDMEEPLSRSSAPHLLPPTLPFPIRRPTLIPDEADNNSHEIFNENEMKPEDLKTTPPLAYSIETNSFVTKESSNKVDPQPLKGKLSIPESLNSAQNSFFSPDSSITKKNHDQPLLPPIVVMTSDDSSHKHSNNGSNKLKTKRSFILGNSNGEKKEWKLNSAPGLFSGWGTKISGNKGTGGDGYPNHVKKD</sequence>
<evidence type="ECO:0000256" key="1">
    <source>
        <dbReference type="ARBA" id="ARBA00022527"/>
    </source>
</evidence>
<keyword evidence="2 4" id="KW-0547">Nucleotide-binding</keyword>
<dbReference type="EMBL" id="CAJVPL010004284">
    <property type="protein sequence ID" value="CAG8645638.1"/>
    <property type="molecule type" value="Genomic_DNA"/>
</dbReference>
<feature type="non-terminal residue" evidence="7">
    <location>
        <position position="858"/>
    </location>
</feature>
<keyword evidence="1" id="KW-0808">Transferase</keyword>
<dbReference type="GO" id="GO:0004674">
    <property type="term" value="F:protein serine/threonine kinase activity"/>
    <property type="evidence" value="ECO:0007669"/>
    <property type="project" value="UniProtKB-KW"/>
</dbReference>
<dbReference type="SUPFAM" id="SSF56112">
    <property type="entry name" value="Protein kinase-like (PK-like)"/>
    <property type="match status" value="1"/>
</dbReference>
<evidence type="ECO:0000313" key="7">
    <source>
        <dbReference type="EMBL" id="CAG8645638.1"/>
    </source>
</evidence>
<keyword evidence="1" id="KW-0418">Kinase</keyword>
<dbReference type="PROSITE" id="PS50011">
    <property type="entry name" value="PROTEIN_KINASE_DOM"/>
    <property type="match status" value="1"/>
</dbReference>
<keyword evidence="1" id="KW-0723">Serine/threonine-protein kinase</keyword>
<comment type="caution">
    <text evidence="7">The sequence shown here is derived from an EMBL/GenBank/DDBJ whole genome shotgun (WGS) entry which is preliminary data.</text>
</comment>
<evidence type="ECO:0000256" key="3">
    <source>
        <dbReference type="ARBA" id="ARBA00022840"/>
    </source>
</evidence>
<name>A0A9N9DP46_9GLOM</name>
<evidence type="ECO:0000259" key="6">
    <source>
        <dbReference type="PROSITE" id="PS50011"/>
    </source>
</evidence>
<accession>A0A9N9DP46</accession>
<dbReference type="PROSITE" id="PS00107">
    <property type="entry name" value="PROTEIN_KINASE_ATP"/>
    <property type="match status" value="1"/>
</dbReference>
<feature type="domain" description="Protein kinase" evidence="6">
    <location>
        <begin position="1"/>
        <end position="232"/>
    </location>
</feature>
<feature type="region of interest" description="Disordered" evidence="5">
    <location>
        <begin position="738"/>
        <end position="858"/>
    </location>
</feature>
<evidence type="ECO:0000256" key="4">
    <source>
        <dbReference type="PROSITE-ProRule" id="PRU10141"/>
    </source>
</evidence>
<dbReference type="GO" id="GO:0005524">
    <property type="term" value="F:ATP binding"/>
    <property type="evidence" value="ECO:0007669"/>
    <property type="project" value="UniProtKB-UniRule"/>
</dbReference>
<protein>
    <submittedName>
        <fullName evidence="7">11922_t:CDS:1</fullName>
    </submittedName>
</protein>
<evidence type="ECO:0000256" key="2">
    <source>
        <dbReference type="ARBA" id="ARBA00022741"/>
    </source>
</evidence>
<reference evidence="7" key="1">
    <citation type="submission" date="2021-06" db="EMBL/GenBank/DDBJ databases">
        <authorList>
            <person name="Kallberg Y."/>
            <person name="Tangrot J."/>
            <person name="Rosling A."/>
        </authorList>
    </citation>
    <scope>NUCLEOTIDE SEQUENCE</scope>
    <source>
        <strain evidence="7">MT106</strain>
    </source>
</reference>
<gene>
    <name evidence="7" type="ORF">AGERDE_LOCUS11182</name>
</gene>
<dbReference type="Gene3D" id="1.10.510.10">
    <property type="entry name" value="Transferase(Phosphotransferase) domain 1"/>
    <property type="match status" value="1"/>
</dbReference>
<keyword evidence="8" id="KW-1185">Reference proteome</keyword>
<proteinExistence type="predicted"/>
<evidence type="ECO:0000313" key="8">
    <source>
        <dbReference type="Proteomes" id="UP000789831"/>
    </source>
</evidence>
<keyword evidence="3 4" id="KW-0067">ATP-binding</keyword>
<dbReference type="OrthoDB" id="2158884at2759"/>
<dbReference type="InterPro" id="IPR050117">
    <property type="entry name" value="MAPK"/>
</dbReference>
<feature type="compositionally biased region" description="Polar residues" evidence="5">
    <location>
        <begin position="757"/>
        <end position="774"/>
    </location>
</feature>
<dbReference type="AlphaFoldDB" id="A0A9N9DP46"/>
<dbReference type="Pfam" id="PF00069">
    <property type="entry name" value="Pkinase"/>
    <property type="match status" value="1"/>
</dbReference>
<dbReference type="InterPro" id="IPR000719">
    <property type="entry name" value="Prot_kinase_dom"/>
</dbReference>
<organism evidence="7 8">
    <name type="scientific">Ambispora gerdemannii</name>
    <dbReference type="NCBI Taxonomy" id="144530"/>
    <lineage>
        <taxon>Eukaryota</taxon>
        <taxon>Fungi</taxon>
        <taxon>Fungi incertae sedis</taxon>
        <taxon>Mucoromycota</taxon>
        <taxon>Glomeromycotina</taxon>
        <taxon>Glomeromycetes</taxon>
        <taxon>Archaeosporales</taxon>
        <taxon>Ambisporaceae</taxon>
        <taxon>Ambispora</taxon>
    </lineage>
</organism>
<dbReference type="PANTHER" id="PTHR24055">
    <property type="entry name" value="MITOGEN-ACTIVATED PROTEIN KINASE"/>
    <property type="match status" value="1"/>
</dbReference>
<evidence type="ECO:0000256" key="5">
    <source>
        <dbReference type="SAM" id="MobiDB-lite"/>
    </source>
</evidence>
<feature type="binding site" evidence="4">
    <location>
        <position position="31"/>
    </location>
    <ligand>
        <name>ATP</name>
        <dbReference type="ChEBI" id="CHEBI:30616"/>
    </ligand>
</feature>
<dbReference type="Gene3D" id="3.30.200.20">
    <property type="entry name" value="Phosphorylase Kinase, domain 1"/>
    <property type="match status" value="1"/>
</dbReference>